<dbReference type="GO" id="GO:0005874">
    <property type="term" value="C:microtubule"/>
    <property type="evidence" value="ECO:0007669"/>
    <property type="project" value="UniProtKB-KW"/>
</dbReference>
<keyword evidence="10" id="KW-0243">Dynein</keyword>
<dbReference type="AlphaFoldDB" id="A0A5J4P0B9"/>
<evidence type="ECO:0000256" key="6">
    <source>
        <dbReference type="ARBA" id="ARBA00022816"/>
    </source>
</evidence>
<evidence type="ECO:0000256" key="3">
    <source>
        <dbReference type="ARBA" id="ARBA00022448"/>
    </source>
</evidence>
<comment type="subcellular location">
    <subcellularLocation>
        <location evidence="2 10">Cytoplasm</location>
        <location evidence="2 10">Cytoskeleton</location>
    </subcellularLocation>
    <subcellularLocation>
        <location evidence="1">Nucleus</location>
    </subcellularLocation>
</comment>
<keyword evidence="10" id="KW-0505">Motor protein</keyword>
<evidence type="ECO:0000256" key="2">
    <source>
        <dbReference type="ARBA" id="ARBA00004245"/>
    </source>
</evidence>
<keyword evidence="9" id="KW-0539">Nucleus</keyword>
<comment type="similarity">
    <text evidence="10">Belongs to the dynein light chain family.</text>
</comment>
<sequence>MTDLRAELVQTEMDEEMLEEAVETTREACEKFDLETDVASYIKKKFDQKYSKTWHCVVGQSYGSYVTYEIGHFADFVYGNKAVLLYKSG</sequence>
<dbReference type="GO" id="GO:0005634">
    <property type="term" value="C:nucleus"/>
    <property type="evidence" value="ECO:0007669"/>
    <property type="project" value="UniProtKB-SubCell"/>
</dbReference>
<dbReference type="Proteomes" id="UP000324629">
    <property type="component" value="Unassembled WGS sequence"/>
</dbReference>
<name>A0A5J4P0B9_9TREM</name>
<dbReference type="GO" id="GO:0045505">
    <property type="term" value="F:dynein intermediate chain binding"/>
    <property type="evidence" value="ECO:0007669"/>
    <property type="project" value="TreeGrafter"/>
</dbReference>
<evidence type="ECO:0000313" key="12">
    <source>
        <dbReference type="Proteomes" id="UP000324629"/>
    </source>
</evidence>
<dbReference type="GO" id="GO:0015031">
    <property type="term" value="P:protein transport"/>
    <property type="evidence" value="ECO:0007669"/>
    <property type="project" value="UniProtKB-KW"/>
</dbReference>
<dbReference type="GO" id="GO:0007017">
    <property type="term" value="P:microtubule-based process"/>
    <property type="evidence" value="ECO:0007669"/>
    <property type="project" value="InterPro"/>
</dbReference>
<dbReference type="GO" id="GO:0005868">
    <property type="term" value="C:cytoplasmic dynein complex"/>
    <property type="evidence" value="ECO:0007669"/>
    <property type="project" value="TreeGrafter"/>
</dbReference>
<keyword evidence="7" id="KW-0653">Protein transport</keyword>
<dbReference type="OrthoDB" id="10033309at2759"/>
<dbReference type="GO" id="GO:0051028">
    <property type="term" value="P:mRNA transport"/>
    <property type="evidence" value="ECO:0007669"/>
    <property type="project" value="UniProtKB-KW"/>
</dbReference>
<reference evidence="11 12" key="1">
    <citation type="journal article" date="2019" name="Gigascience">
        <title>Whole-genome sequence of the oriental lung fluke Paragonimus westermani.</title>
        <authorList>
            <person name="Oey H."/>
            <person name="Zakrzewski M."/>
            <person name="Narain K."/>
            <person name="Devi K.R."/>
            <person name="Agatsuma T."/>
            <person name="Nawaratna S."/>
            <person name="Gobert G.N."/>
            <person name="Jones M.K."/>
            <person name="Ragan M.A."/>
            <person name="McManus D.P."/>
            <person name="Krause L."/>
        </authorList>
    </citation>
    <scope>NUCLEOTIDE SEQUENCE [LARGE SCALE GENOMIC DNA]</scope>
    <source>
        <strain evidence="11 12">IND2009</strain>
    </source>
</reference>
<dbReference type="PANTHER" id="PTHR11886">
    <property type="entry name" value="DYNEIN LIGHT CHAIN"/>
    <property type="match status" value="1"/>
</dbReference>
<keyword evidence="4 10" id="KW-0963">Cytoplasm</keyword>
<evidence type="ECO:0000256" key="1">
    <source>
        <dbReference type="ARBA" id="ARBA00004123"/>
    </source>
</evidence>
<dbReference type="SMART" id="SM01375">
    <property type="entry name" value="Dynein_light"/>
    <property type="match status" value="1"/>
</dbReference>
<evidence type="ECO:0000256" key="8">
    <source>
        <dbReference type="ARBA" id="ARBA00023212"/>
    </source>
</evidence>
<evidence type="ECO:0000313" key="11">
    <source>
        <dbReference type="EMBL" id="KAA3681385.1"/>
    </source>
</evidence>
<evidence type="ECO:0000256" key="9">
    <source>
        <dbReference type="ARBA" id="ARBA00023242"/>
    </source>
</evidence>
<keyword evidence="3" id="KW-0813">Transport</keyword>
<dbReference type="FunFam" id="3.30.740.10:FF:000005">
    <property type="entry name" value="Dynein light chain"/>
    <property type="match status" value="1"/>
</dbReference>
<dbReference type="Gene3D" id="3.30.740.10">
    <property type="entry name" value="Protein Inhibitor Of Neuronal Nitric Oxide Synthase"/>
    <property type="match status" value="1"/>
</dbReference>
<evidence type="ECO:0000256" key="4">
    <source>
        <dbReference type="ARBA" id="ARBA00022490"/>
    </source>
</evidence>
<dbReference type="CDD" id="cd21452">
    <property type="entry name" value="DLC-like_DYNLL1_DYNLL2"/>
    <property type="match status" value="1"/>
</dbReference>
<dbReference type="SUPFAM" id="SSF54648">
    <property type="entry name" value="DLC"/>
    <property type="match status" value="1"/>
</dbReference>
<accession>A0A5J4P0B9</accession>
<protein>
    <recommendedName>
        <fullName evidence="10">Dynein light chain</fullName>
    </recommendedName>
</protein>
<dbReference type="InterPro" id="IPR037177">
    <property type="entry name" value="DLC_sf"/>
</dbReference>
<keyword evidence="6" id="KW-0509">mRNA transport</keyword>
<keyword evidence="12" id="KW-1185">Reference proteome</keyword>
<evidence type="ECO:0000256" key="7">
    <source>
        <dbReference type="ARBA" id="ARBA00022927"/>
    </source>
</evidence>
<dbReference type="Pfam" id="PF01221">
    <property type="entry name" value="Dynein_light"/>
    <property type="match status" value="1"/>
</dbReference>
<dbReference type="PANTHER" id="PTHR11886:SF35">
    <property type="entry name" value="DYNEIN LIGHT CHAIN"/>
    <property type="match status" value="1"/>
</dbReference>
<comment type="caution">
    <text evidence="11">The sequence shown here is derived from an EMBL/GenBank/DDBJ whole genome shotgun (WGS) entry which is preliminary data.</text>
</comment>
<keyword evidence="8 10" id="KW-0206">Cytoskeleton</keyword>
<evidence type="ECO:0000256" key="5">
    <source>
        <dbReference type="ARBA" id="ARBA00022701"/>
    </source>
</evidence>
<proteinExistence type="inferred from homology"/>
<dbReference type="EMBL" id="QNGE01000212">
    <property type="protein sequence ID" value="KAA3681385.1"/>
    <property type="molecule type" value="Genomic_DNA"/>
</dbReference>
<keyword evidence="5 10" id="KW-0493">Microtubule</keyword>
<dbReference type="InterPro" id="IPR001372">
    <property type="entry name" value="Dynein_light_chain_typ-1/2"/>
</dbReference>
<gene>
    <name evidence="11" type="ORF">DEA37_0010297</name>
</gene>
<organism evidence="11 12">
    <name type="scientific">Paragonimus westermani</name>
    <dbReference type="NCBI Taxonomy" id="34504"/>
    <lineage>
        <taxon>Eukaryota</taxon>
        <taxon>Metazoa</taxon>
        <taxon>Spiralia</taxon>
        <taxon>Lophotrochozoa</taxon>
        <taxon>Platyhelminthes</taxon>
        <taxon>Trematoda</taxon>
        <taxon>Digenea</taxon>
        <taxon>Plagiorchiida</taxon>
        <taxon>Troglotremata</taxon>
        <taxon>Troglotrematidae</taxon>
        <taxon>Paragonimus</taxon>
    </lineage>
</organism>
<evidence type="ECO:0000256" key="10">
    <source>
        <dbReference type="RuleBase" id="RU365010"/>
    </source>
</evidence>